<sequence>MQPTDHVCEAYEAGYFMMCGTHSAVLHLPPWLVLNDASRARVAKLCLWSYGIIGKVRPARLEIDTISEGIRFW</sequence>
<organism evidence="1 2">
    <name type="scientific">Collybia nuda</name>
    <dbReference type="NCBI Taxonomy" id="64659"/>
    <lineage>
        <taxon>Eukaryota</taxon>
        <taxon>Fungi</taxon>
        <taxon>Dikarya</taxon>
        <taxon>Basidiomycota</taxon>
        <taxon>Agaricomycotina</taxon>
        <taxon>Agaricomycetes</taxon>
        <taxon>Agaricomycetidae</taxon>
        <taxon>Agaricales</taxon>
        <taxon>Tricholomatineae</taxon>
        <taxon>Clitocybaceae</taxon>
        <taxon>Collybia</taxon>
    </lineage>
</organism>
<name>A0A9P6CK22_9AGAR</name>
<dbReference type="EMBL" id="MU150262">
    <property type="protein sequence ID" value="KAF9463419.1"/>
    <property type="molecule type" value="Genomic_DNA"/>
</dbReference>
<evidence type="ECO:0000313" key="1">
    <source>
        <dbReference type="EMBL" id="KAF9463419.1"/>
    </source>
</evidence>
<comment type="caution">
    <text evidence="1">The sequence shown here is derived from an EMBL/GenBank/DDBJ whole genome shotgun (WGS) entry which is preliminary data.</text>
</comment>
<dbReference type="Proteomes" id="UP000807353">
    <property type="component" value="Unassembled WGS sequence"/>
</dbReference>
<dbReference type="AlphaFoldDB" id="A0A9P6CK22"/>
<proteinExistence type="predicted"/>
<gene>
    <name evidence="1" type="ORF">BDZ94DRAFT_1258752</name>
</gene>
<accession>A0A9P6CK22</accession>
<keyword evidence="2" id="KW-1185">Reference proteome</keyword>
<protein>
    <submittedName>
        <fullName evidence="1">Uncharacterized protein</fullName>
    </submittedName>
</protein>
<evidence type="ECO:0000313" key="2">
    <source>
        <dbReference type="Proteomes" id="UP000807353"/>
    </source>
</evidence>
<reference evidence="1" key="1">
    <citation type="submission" date="2020-11" db="EMBL/GenBank/DDBJ databases">
        <authorList>
            <consortium name="DOE Joint Genome Institute"/>
            <person name="Ahrendt S."/>
            <person name="Riley R."/>
            <person name="Andreopoulos W."/>
            <person name="Labutti K."/>
            <person name="Pangilinan J."/>
            <person name="Ruiz-Duenas F.J."/>
            <person name="Barrasa J.M."/>
            <person name="Sanchez-Garcia M."/>
            <person name="Camarero S."/>
            <person name="Miyauchi S."/>
            <person name="Serrano A."/>
            <person name="Linde D."/>
            <person name="Babiker R."/>
            <person name="Drula E."/>
            <person name="Ayuso-Fernandez I."/>
            <person name="Pacheco R."/>
            <person name="Padilla G."/>
            <person name="Ferreira P."/>
            <person name="Barriuso J."/>
            <person name="Kellner H."/>
            <person name="Castanera R."/>
            <person name="Alfaro M."/>
            <person name="Ramirez L."/>
            <person name="Pisabarro A.G."/>
            <person name="Kuo A."/>
            <person name="Tritt A."/>
            <person name="Lipzen A."/>
            <person name="He G."/>
            <person name="Yan M."/>
            <person name="Ng V."/>
            <person name="Cullen D."/>
            <person name="Martin F."/>
            <person name="Rosso M.-N."/>
            <person name="Henrissat B."/>
            <person name="Hibbett D."/>
            <person name="Martinez A.T."/>
            <person name="Grigoriev I.V."/>
        </authorList>
    </citation>
    <scope>NUCLEOTIDE SEQUENCE</scope>
    <source>
        <strain evidence="1">CBS 247.69</strain>
    </source>
</reference>
<dbReference type="OrthoDB" id="3360976at2759"/>